<reference evidence="1" key="1">
    <citation type="submission" date="2019-06" db="EMBL/GenBank/DDBJ databases">
        <title>Complete genome sequence of Methanobrevibacter arboriphilus strain SA.</title>
        <authorList>
            <person name="Asakawa S."/>
        </authorList>
    </citation>
    <scope>NUCLEOTIDE SEQUENCE</scope>
    <source>
        <strain evidence="1">SA</strain>
    </source>
</reference>
<proteinExistence type="predicted"/>
<keyword evidence="2" id="KW-1185">Reference proteome</keyword>
<protein>
    <submittedName>
        <fullName evidence="1">Uncharacterized protein</fullName>
    </submittedName>
</protein>
<dbReference type="EMBL" id="AP019779">
    <property type="protein sequence ID" value="BBL62615.1"/>
    <property type="molecule type" value="Genomic_DNA"/>
</dbReference>
<organism evidence="1 2">
    <name type="scientific">Methanobrevibacter arboriphilus</name>
    <dbReference type="NCBI Taxonomy" id="39441"/>
    <lineage>
        <taxon>Archaea</taxon>
        <taxon>Methanobacteriati</taxon>
        <taxon>Methanobacteriota</taxon>
        <taxon>Methanomada group</taxon>
        <taxon>Methanobacteria</taxon>
        <taxon>Methanobacteriales</taxon>
        <taxon>Methanobacteriaceae</taxon>
        <taxon>Methanobrevibacter</taxon>
    </lineage>
</organism>
<evidence type="ECO:0000313" key="1">
    <source>
        <dbReference type="EMBL" id="BBL62615.1"/>
    </source>
</evidence>
<accession>A0ACA8R4N0</accession>
<evidence type="ECO:0000313" key="2">
    <source>
        <dbReference type="Proteomes" id="UP000825015"/>
    </source>
</evidence>
<sequence>MVSLIEEVQNNCVSDNISIVDMLRKSLILARRLKIEEFEKWIKLELDGYNDISELPKYRTIEGLLKAETAYGVKILQMPRSDLQDILQKRPYLNPISKIEELYNNHKSNTLELIYPLETIEMIQKGLNCESRPFLSVEPSELKNILDTVKNTVLEWTLRLQDDGIMGENFSFTENEKNIANQNRNIYNLIIIQQINIKLNKDEIFEKLFEIKKIIKDSSLLNEKKEEYTKDIQSVELELQNNPIPDVDKIKNVFSNILIGATGSLLAEGLKPLIYMICFSLGINIGF</sequence>
<name>A0ACA8R4N0_METAZ</name>
<dbReference type="Proteomes" id="UP000825015">
    <property type="component" value="Chromosome"/>
</dbReference>
<gene>
    <name evidence="1" type="ORF">MarbSA_16550</name>
</gene>